<keyword evidence="2" id="KW-1133">Transmembrane helix</keyword>
<evidence type="ECO:0000256" key="1">
    <source>
        <dbReference type="SAM" id="MobiDB-lite"/>
    </source>
</evidence>
<evidence type="ECO:0000313" key="3">
    <source>
        <dbReference type="EMBL" id="OAQ23483.1"/>
    </source>
</evidence>
<proteinExistence type="predicted"/>
<dbReference type="OrthoDB" id="2426898at2759"/>
<accession>A0A197JEP5</accession>
<name>A0A197JEP5_9FUNG</name>
<protein>
    <submittedName>
        <fullName evidence="3">Uncharacterized protein</fullName>
    </submittedName>
</protein>
<keyword evidence="4" id="KW-1185">Reference proteome</keyword>
<dbReference type="Proteomes" id="UP000078512">
    <property type="component" value="Unassembled WGS sequence"/>
</dbReference>
<feature type="compositionally biased region" description="Basic and acidic residues" evidence="1">
    <location>
        <begin position="141"/>
        <end position="154"/>
    </location>
</feature>
<dbReference type="EMBL" id="KV442117">
    <property type="protein sequence ID" value="OAQ23483.1"/>
    <property type="molecule type" value="Genomic_DNA"/>
</dbReference>
<feature type="compositionally biased region" description="Low complexity" evidence="1">
    <location>
        <begin position="173"/>
        <end position="184"/>
    </location>
</feature>
<feature type="region of interest" description="Disordered" evidence="1">
    <location>
        <begin position="119"/>
        <end position="190"/>
    </location>
</feature>
<dbReference type="AlphaFoldDB" id="A0A197JEP5"/>
<evidence type="ECO:0000313" key="4">
    <source>
        <dbReference type="Proteomes" id="UP000078512"/>
    </source>
</evidence>
<keyword evidence="2" id="KW-0472">Membrane</keyword>
<sequence length="190" mass="20304">MSISFTSSESYELTHFQPIGGHLPNQTAFAVISSDYTVAGINLVTGETQYSHNVIVNGTLGGGAPISSPKPSNGENGGANRFGLEIALGVIASVIFMIAMYFLCRKKNKHGKWMGNWAGADENDDERPRRPTEVDAGAIELGDRRRTEYRHSQDDDIVSADPPPVYESRGRDAQATAQATASSAPPAPPA</sequence>
<evidence type="ECO:0000256" key="2">
    <source>
        <dbReference type="SAM" id="Phobius"/>
    </source>
</evidence>
<keyword evidence="2" id="KW-0812">Transmembrane</keyword>
<gene>
    <name evidence="3" type="ORF">K457DRAFT_208447</name>
</gene>
<organism evidence="3 4">
    <name type="scientific">Linnemannia elongata AG-77</name>
    <dbReference type="NCBI Taxonomy" id="1314771"/>
    <lineage>
        <taxon>Eukaryota</taxon>
        <taxon>Fungi</taxon>
        <taxon>Fungi incertae sedis</taxon>
        <taxon>Mucoromycota</taxon>
        <taxon>Mortierellomycotina</taxon>
        <taxon>Mortierellomycetes</taxon>
        <taxon>Mortierellales</taxon>
        <taxon>Mortierellaceae</taxon>
        <taxon>Linnemannia</taxon>
    </lineage>
</organism>
<feature type="transmembrane region" description="Helical" evidence="2">
    <location>
        <begin position="86"/>
        <end position="104"/>
    </location>
</feature>
<reference evidence="3 4" key="1">
    <citation type="submission" date="2016-05" db="EMBL/GenBank/DDBJ databases">
        <title>Genome sequencing reveals origins of a unique bacterial endosymbiosis in the earliest lineages of terrestrial Fungi.</title>
        <authorList>
            <consortium name="DOE Joint Genome Institute"/>
            <person name="Uehling J."/>
            <person name="Gryganskyi A."/>
            <person name="Hameed K."/>
            <person name="Tschaplinski T."/>
            <person name="Misztal P."/>
            <person name="Wu S."/>
            <person name="Desiro A."/>
            <person name="Vande Pol N."/>
            <person name="Du Z.-Y."/>
            <person name="Zienkiewicz A."/>
            <person name="Zienkiewicz K."/>
            <person name="Morin E."/>
            <person name="Tisserant E."/>
            <person name="Splivallo R."/>
            <person name="Hainaut M."/>
            <person name="Henrissat B."/>
            <person name="Ohm R."/>
            <person name="Kuo A."/>
            <person name="Yan J."/>
            <person name="Lipzen A."/>
            <person name="Nolan M."/>
            <person name="Labutti K."/>
            <person name="Barry K."/>
            <person name="Goldstein A."/>
            <person name="Labbe J."/>
            <person name="Schadt C."/>
            <person name="Tuskan G."/>
            <person name="Grigoriev I."/>
            <person name="Martin F."/>
            <person name="Vilgalys R."/>
            <person name="Bonito G."/>
        </authorList>
    </citation>
    <scope>NUCLEOTIDE SEQUENCE [LARGE SCALE GENOMIC DNA]</scope>
    <source>
        <strain evidence="3 4">AG-77</strain>
    </source>
</reference>